<keyword evidence="1" id="KW-0732">Signal</keyword>
<accession>A0A0C1HAB8</accession>
<evidence type="ECO:0000313" key="3">
    <source>
        <dbReference type="Proteomes" id="UP000031465"/>
    </source>
</evidence>
<dbReference type="PATRIC" id="fig|362787.3.peg.1219"/>
<dbReference type="Proteomes" id="UP000031465">
    <property type="component" value="Unassembled WGS sequence"/>
</dbReference>
<dbReference type="AlphaFoldDB" id="A0A0C1HAB8"/>
<name>A0A0C1HAB8_9BACT</name>
<feature type="chain" id="PRO_5002132888" evidence="1">
    <location>
        <begin position="25"/>
        <end position="272"/>
    </location>
</feature>
<comment type="caution">
    <text evidence="2">The sequence shown here is derived from an EMBL/GenBank/DDBJ whole genome shotgun (WGS) entry which is preliminary data.</text>
</comment>
<evidence type="ECO:0000313" key="2">
    <source>
        <dbReference type="EMBL" id="KIC71768.1"/>
    </source>
</evidence>
<feature type="signal peptide" evidence="1">
    <location>
        <begin position="1"/>
        <end position="24"/>
    </location>
</feature>
<dbReference type="EMBL" id="JSAN01000073">
    <property type="protein sequence ID" value="KIC71768.1"/>
    <property type="molecule type" value="Genomic_DNA"/>
</dbReference>
<organism evidence="2 3">
    <name type="scientific">Candidatus Protochlamydia amoebophila</name>
    <dbReference type="NCBI Taxonomy" id="362787"/>
    <lineage>
        <taxon>Bacteria</taxon>
        <taxon>Pseudomonadati</taxon>
        <taxon>Chlamydiota</taxon>
        <taxon>Chlamydiia</taxon>
        <taxon>Parachlamydiales</taxon>
        <taxon>Parachlamydiaceae</taxon>
        <taxon>Candidatus Protochlamydia</taxon>
    </lineage>
</organism>
<reference evidence="2 3" key="1">
    <citation type="journal article" date="2014" name="Mol. Biol. Evol.">
        <title>Massive expansion of Ubiquitination-related gene families within the Chlamydiae.</title>
        <authorList>
            <person name="Domman D."/>
            <person name="Collingro A."/>
            <person name="Lagkouvardos I."/>
            <person name="Gehre L."/>
            <person name="Weinmaier T."/>
            <person name="Rattei T."/>
            <person name="Subtil A."/>
            <person name="Horn M."/>
        </authorList>
    </citation>
    <scope>NUCLEOTIDE SEQUENCE [LARGE SCALE GENOMIC DNA]</scope>
    <source>
        <strain evidence="2 3">EI2</strain>
    </source>
</reference>
<protein>
    <submittedName>
        <fullName evidence="2">Uncharacterized protein</fullName>
    </submittedName>
</protein>
<gene>
    <name evidence="2" type="ORF">DB44_DA00220</name>
</gene>
<dbReference type="Gene3D" id="3.40.1000.10">
    <property type="entry name" value="Mog1/PsbP, alpha/beta/alpha sandwich"/>
    <property type="match status" value="1"/>
</dbReference>
<sequence>MMKKLAFFVLCLSCLLAKVSILSATPSKLSSSTESMDNGIVLFTPPSGWRMADPKILPERVKLMVVGQGPSAFPPSMNLSLEPYSGSLKQYLKSVKNTNMAQGYQWKDLGTIRTEAGNASLSQVDTKSEWGSVRLMHVILLKNGVIYILTASALQDEFSQFYKDFFNSMRSLRVAKEAFEMIVNTQQRTQLKNAAQKVKNQWEKELSQNIKDNPNDTLENIKEQTFTSKNFQASVWIPFKHMINQKYNEMGAEWQSLLLKQVEDDLFETSVN</sequence>
<evidence type="ECO:0000256" key="1">
    <source>
        <dbReference type="SAM" id="SignalP"/>
    </source>
</evidence>
<proteinExistence type="predicted"/>